<protein>
    <submittedName>
        <fullName evidence="2">Methyltransferase domain-containing protein</fullName>
    </submittedName>
</protein>
<keyword evidence="3" id="KW-1185">Reference proteome</keyword>
<evidence type="ECO:0000259" key="1">
    <source>
        <dbReference type="Pfam" id="PF13649"/>
    </source>
</evidence>
<dbReference type="InterPro" id="IPR041698">
    <property type="entry name" value="Methyltransf_25"/>
</dbReference>
<evidence type="ECO:0000313" key="3">
    <source>
        <dbReference type="Proteomes" id="UP000186026"/>
    </source>
</evidence>
<keyword evidence="2" id="KW-0808">Transferase</keyword>
<keyword evidence="2" id="KW-0489">Methyltransferase</keyword>
<dbReference type="GO" id="GO:0032259">
    <property type="term" value="P:methylation"/>
    <property type="evidence" value="ECO:0007669"/>
    <property type="project" value="UniProtKB-KW"/>
</dbReference>
<dbReference type="InterPro" id="IPR029063">
    <property type="entry name" value="SAM-dependent_MTases_sf"/>
</dbReference>
<name>A0A1N7KSE8_9BACT</name>
<proteinExistence type="predicted"/>
<gene>
    <name evidence="2" type="ORF">SAMN05421761_102311</name>
</gene>
<dbReference type="STRING" id="529505.SAMN05421761_102311"/>
<accession>A0A1N7KSE8</accession>
<dbReference type="Pfam" id="PF13649">
    <property type="entry name" value="Methyltransf_25"/>
    <property type="match status" value="1"/>
</dbReference>
<dbReference type="RefSeq" id="WP_076498658.1">
    <property type="nucleotide sequence ID" value="NZ_FTOP01000002.1"/>
</dbReference>
<dbReference type="AlphaFoldDB" id="A0A1N7KSE8"/>
<dbReference type="OrthoDB" id="9800454at2"/>
<dbReference type="EMBL" id="FTOP01000002">
    <property type="protein sequence ID" value="SIS64552.1"/>
    <property type="molecule type" value="Genomic_DNA"/>
</dbReference>
<reference evidence="3" key="1">
    <citation type="submission" date="2017-01" db="EMBL/GenBank/DDBJ databases">
        <authorList>
            <person name="Varghese N."/>
            <person name="Submissions S."/>
        </authorList>
    </citation>
    <scope>NUCLEOTIDE SEQUENCE [LARGE SCALE GENOMIC DNA]</scope>
    <source>
        <strain evidence="3">DSM 46698</strain>
    </source>
</reference>
<feature type="domain" description="Methyltransferase" evidence="1">
    <location>
        <begin position="62"/>
        <end position="154"/>
    </location>
</feature>
<organism evidence="2 3">
    <name type="scientific">Belliella pelovolcani</name>
    <dbReference type="NCBI Taxonomy" id="529505"/>
    <lineage>
        <taxon>Bacteria</taxon>
        <taxon>Pseudomonadati</taxon>
        <taxon>Bacteroidota</taxon>
        <taxon>Cytophagia</taxon>
        <taxon>Cytophagales</taxon>
        <taxon>Cyclobacteriaceae</taxon>
        <taxon>Belliella</taxon>
    </lineage>
</organism>
<dbReference type="CDD" id="cd02440">
    <property type="entry name" value="AdoMet_MTases"/>
    <property type="match status" value="1"/>
</dbReference>
<dbReference type="SUPFAM" id="SSF53335">
    <property type="entry name" value="S-adenosyl-L-methionine-dependent methyltransferases"/>
    <property type="match status" value="1"/>
</dbReference>
<sequence>MIDFNQRSSEKEIMDDLACDGPVLDQTLKELKSINKLLGGNHVTTDGLDKITAKFPQASYTIADIGCGGGDMIRVMGDWAIKKNLNLHFIGVDANPNTIEFAKERLADLNNVEFLVKNVFEAGFLGTKVDIITCTLFTHHFTDSELQMLLKSLLDQAKLGIVINDLHRHSVAYYSITLLTRFFSKSDMVKNDGPLSVLRAFSRADWKELLKHSQIKSYAIKWFWAFRWQVIVWNS</sequence>
<dbReference type="Proteomes" id="UP000186026">
    <property type="component" value="Unassembled WGS sequence"/>
</dbReference>
<dbReference type="GO" id="GO:0008168">
    <property type="term" value="F:methyltransferase activity"/>
    <property type="evidence" value="ECO:0007669"/>
    <property type="project" value="UniProtKB-KW"/>
</dbReference>
<evidence type="ECO:0000313" key="2">
    <source>
        <dbReference type="EMBL" id="SIS64552.1"/>
    </source>
</evidence>
<dbReference type="Gene3D" id="3.40.50.150">
    <property type="entry name" value="Vaccinia Virus protein VP39"/>
    <property type="match status" value="1"/>
</dbReference>